<dbReference type="PANTHER" id="PTHR34980">
    <property type="entry name" value="INNER MEMBRANE PROTEIN-RELATED-RELATED"/>
    <property type="match status" value="1"/>
</dbReference>
<gene>
    <name evidence="2" type="ORF">MWN34_07250</name>
</gene>
<name>A0ABT0D9S5_9HYPH</name>
<dbReference type="EMBL" id="JALKCH010000004">
    <property type="protein sequence ID" value="MCK0196708.1"/>
    <property type="molecule type" value="Genomic_DNA"/>
</dbReference>
<keyword evidence="1" id="KW-0812">Transmembrane</keyword>
<dbReference type="RefSeq" id="WP_247028056.1">
    <property type="nucleotide sequence ID" value="NZ_JALKCH010000004.1"/>
</dbReference>
<dbReference type="Proteomes" id="UP001203284">
    <property type="component" value="Unassembled WGS sequence"/>
</dbReference>
<organism evidence="2 3">
    <name type="scientific">Ancylobacter crimeensis</name>
    <dbReference type="NCBI Taxonomy" id="2579147"/>
    <lineage>
        <taxon>Bacteria</taxon>
        <taxon>Pseudomonadati</taxon>
        <taxon>Pseudomonadota</taxon>
        <taxon>Alphaproteobacteria</taxon>
        <taxon>Hyphomicrobiales</taxon>
        <taxon>Xanthobacteraceae</taxon>
        <taxon>Ancylobacter</taxon>
    </lineage>
</organism>
<keyword evidence="1" id="KW-1133">Transmembrane helix</keyword>
<comment type="caution">
    <text evidence="2">The sequence shown here is derived from an EMBL/GenBank/DDBJ whole genome shotgun (WGS) entry which is preliminary data.</text>
</comment>
<sequence length="127" mass="14252">MGFTQAISSVLGQYVSITGRAPRSEYWWWVLFTVLLNAVASIVDTALFGPYTLLAYGDAHIFTPIQSLLGLFLLMPSITVAIRRFHDLDRTGWWLLLTFTGIGAIIVTVWFMFRGTEGTNSYGRDPL</sequence>
<evidence type="ECO:0000256" key="1">
    <source>
        <dbReference type="SAM" id="Phobius"/>
    </source>
</evidence>
<dbReference type="PANTHER" id="PTHR34980:SF2">
    <property type="entry name" value="INNER MEMBRANE PROTEIN YHAH-RELATED"/>
    <property type="match status" value="1"/>
</dbReference>
<keyword evidence="1" id="KW-0472">Membrane</keyword>
<reference evidence="2 3" key="1">
    <citation type="submission" date="2022-04" db="EMBL/GenBank/DDBJ databases">
        <authorList>
            <person name="Grouzdev D.S."/>
            <person name="Pantiukh K.S."/>
            <person name="Krutkina M.S."/>
        </authorList>
    </citation>
    <scope>NUCLEOTIDE SEQUENCE [LARGE SCALE GENOMIC DNA]</scope>
    <source>
        <strain evidence="2 3">6x-1</strain>
    </source>
</reference>
<accession>A0ABT0D9S5</accession>
<keyword evidence="3" id="KW-1185">Reference proteome</keyword>
<protein>
    <submittedName>
        <fullName evidence="2">DUF805 domain-containing protein</fullName>
    </submittedName>
</protein>
<dbReference type="Pfam" id="PF05656">
    <property type="entry name" value="DUF805"/>
    <property type="match status" value="1"/>
</dbReference>
<feature type="transmembrane region" description="Helical" evidence="1">
    <location>
        <begin position="94"/>
        <end position="113"/>
    </location>
</feature>
<feature type="transmembrane region" description="Helical" evidence="1">
    <location>
        <begin position="61"/>
        <end position="82"/>
    </location>
</feature>
<evidence type="ECO:0000313" key="3">
    <source>
        <dbReference type="Proteomes" id="UP001203284"/>
    </source>
</evidence>
<feature type="transmembrane region" description="Helical" evidence="1">
    <location>
        <begin position="26"/>
        <end position="49"/>
    </location>
</feature>
<proteinExistence type="predicted"/>
<evidence type="ECO:0000313" key="2">
    <source>
        <dbReference type="EMBL" id="MCK0196708.1"/>
    </source>
</evidence>
<dbReference type="InterPro" id="IPR008523">
    <property type="entry name" value="DUF805"/>
</dbReference>